<dbReference type="PANTHER" id="PTHR46114:SF1">
    <property type="entry name" value="ZAD DOMAIN-CONTAINING PROTEIN"/>
    <property type="match status" value="1"/>
</dbReference>
<feature type="non-terminal residue" evidence="1">
    <location>
        <position position="60"/>
    </location>
</feature>
<accession>E2A898</accession>
<dbReference type="InParanoid" id="E2A898"/>
<evidence type="ECO:0000313" key="1">
    <source>
        <dbReference type="EMBL" id="EFN70340.1"/>
    </source>
</evidence>
<reference evidence="1 2" key="1">
    <citation type="journal article" date="2010" name="Science">
        <title>Genomic comparison of the ants Camponotus floridanus and Harpegnathos saltator.</title>
        <authorList>
            <person name="Bonasio R."/>
            <person name="Zhang G."/>
            <person name="Ye C."/>
            <person name="Mutti N.S."/>
            <person name="Fang X."/>
            <person name="Qin N."/>
            <person name="Donahue G."/>
            <person name="Yang P."/>
            <person name="Li Q."/>
            <person name="Li C."/>
            <person name="Zhang P."/>
            <person name="Huang Z."/>
            <person name="Berger S.L."/>
            <person name="Reinberg D."/>
            <person name="Wang J."/>
            <person name="Liebig J."/>
        </authorList>
    </citation>
    <scope>NUCLEOTIDE SEQUENCE [LARGE SCALE GENOMIC DNA]</scope>
    <source>
        <strain evidence="2">C129</strain>
    </source>
</reference>
<dbReference type="OMA" id="ERWNATM"/>
<organism evidence="2">
    <name type="scientific">Camponotus floridanus</name>
    <name type="common">Florida carpenter ant</name>
    <dbReference type="NCBI Taxonomy" id="104421"/>
    <lineage>
        <taxon>Eukaryota</taxon>
        <taxon>Metazoa</taxon>
        <taxon>Ecdysozoa</taxon>
        <taxon>Arthropoda</taxon>
        <taxon>Hexapoda</taxon>
        <taxon>Insecta</taxon>
        <taxon>Pterygota</taxon>
        <taxon>Neoptera</taxon>
        <taxon>Endopterygota</taxon>
        <taxon>Hymenoptera</taxon>
        <taxon>Apocrita</taxon>
        <taxon>Aculeata</taxon>
        <taxon>Formicoidea</taxon>
        <taxon>Formicidae</taxon>
        <taxon>Formicinae</taxon>
        <taxon>Camponotus</taxon>
    </lineage>
</organism>
<dbReference type="EMBL" id="GL437502">
    <property type="protein sequence ID" value="EFN70340.1"/>
    <property type="molecule type" value="Genomic_DNA"/>
</dbReference>
<sequence length="60" mass="7291">MSLKVHFLHSHLKSFPENLGNMSEEQGERFHQDIKEMEHRYQGQWNVAMLADYCWNLKRD</sequence>
<name>E2A898_CAMFO</name>
<dbReference type="Proteomes" id="UP000000311">
    <property type="component" value="Unassembled WGS sequence"/>
</dbReference>
<gene>
    <name evidence="1" type="ORF">EAG_00559</name>
</gene>
<proteinExistence type="predicted"/>
<dbReference type="PANTHER" id="PTHR46114">
    <property type="entry name" value="APPLE DOMAIN-CONTAINING PROTEIN"/>
    <property type="match status" value="1"/>
</dbReference>
<dbReference type="AlphaFoldDB" id="E2A898"/>
<evidence type="ECO:0000313" key="2">
    <source>
        <dbReference type="Proteomes" id="UP000000311"/>
    </source>
</evidence>
<protein>
    <submittedName>
        <fullName evidence="1">Uncharacterized protein</fullName>
    </submittedName>
</protein>
<keyword evidence="2" id="KW-1185">Reference proteome</keyword>